<evidence type="ECO:0000256" key="2">
    <source>
        <dbReference type="ARBA" id="ARBA00009694"/>
    </source>
</evidence>
<feature type="transmembrane region" description="Helical" evidence="6">
    <location>
        <begin position="102"/>
        <end position="120"/>
    </location>
</feature>
<comment type="subcellular location">
    <subcellularLocation>
        <location evidence="1">Membrane</location>
        <topology evidence="1">Multi-pass membrane protein</topology>
    </subcellularLocation>
</comment>
<dbReference type="GO" id="GO:0016020">
    <property type="term" value="C:membrane"/>
    <property type="evidence" value="ECO:0007669"/>
    <property type="project" value="UniProtKB-SubCell"/>
</dbReference>
<protein>
    <submittedName>
        <fullName evidence="7">Uncharacterized membrane protein YgdD (TMEM256/DUF423 family)</fullName>
    </submittedName>
</protein>
<dbReference type="InterPro" id="IPR006696">
    <property type="entry name" value="DUF423"/>
</dbReference>
<dbReference type="OrthoDB" id="7173378at2"/>
<evidence type="ECO:0000256" key="3">
    <source>
        <dbReference type="ARBA" id="ARBA00022692"/>
    </source>
</evidence>
<evidence type="ECO:0000256" key="4">
    <source>
        <dbReference type="ARBA" id="ARBA00022989"/>
    </source>
</evidence>
<name>A0A4R7C4G2_9HYPH</name>
<dbReference type="RefSeq" id="WP_133768390.1">
    <property type="nucleotide sequence ID" value="NZ_SNZR01000011.1"/>
</dbReference>
<reference evidence="7 8" key="1">
    <citation type="submission" date="2019-03" db="EMBL/GenBank/DDBJ databases">
        <title>Genomic Encyclopedia of Type Strains, Phase IV (KMG-IV): sequencing the most valuable type-strain genomes for metagenomic binning, comparative biology and taxonomic classification.</title>
        <authorList>
            <person name="Goeker M."/>
        </authorList>
    </citation>
    <scope>NUCLEOTIDE SEQUENCE [LARGE SCALE GENOMIC DNA]</scope>
    <source>
        <strain evidence="7 8">DSM 25903</strain>
    </source>
</reference>
<dbReference type="Pfam" id="PF04241">
    <property type="entry name" value="DUF423"/>
    <property type="match status" value="1"/>
</dbReference>
<evidence type="ECO:0000256" key="6">
    <source>
        <dbReference type="SAM" id="Phobius"/>
    </source>
</evidence>
<dbReference type="PANTHER" id="PTHR43461">
    <property type="entry name" value="TRANSMEMBRANE PROTEIN 256"/>
    <property type="match status" value="1"/>
</dbReference>
<proteinExistence type="inferred from homology"/>
<evidence type="ECO:0000313" key="8">
    <source>
        <dbReference type="Proteomes" id="UP000295122"/>
    </source>
</evidence>
<accession>A0A4R7C4G2</accession>
<feature type="transmembrane region" description="Helical" evidence="6">
    <location>
        <begin position="42"/>
        <end position="61"/>
    </location>
</feature>
<feature type="transmembrane region" description="Helical" evidence="6">
    <location>
        <begin position="68"/>
        <end position="90"/>
    </location>
</feature>
<keyword evidence="3 6" id="KW-0812">Transmembrane</keyword>
<evidence type="ECO:0000256" key="1">
    <source>
        <dbReference type="ARBA" id="ARBA00004141"/>
    </source>
</evidence>
<keyword evidence="4 6" id="KW-1133">Transmembrane helix</keyword>
<keyword evidence="8" id="KW-1185">Reference proteome</keyword>
<gene>
    <name evidence="7" type="ORF">EV668_0645</name>
</gene>
<organism evidence="7 8">
    <name type="scientific">Enterovirga rhinocerotis</name>
    <dbReference type="NCBI Taxonomy" id="1339210"/>
    <lineage>
        <taxon>Bacteria</taxon>
        <taxon>Pseudomonadati</taxon>
        <taxon>Pseudomonadota</taxon>
        <taxon>Alphaproteobacteria</taxon>
        <taxon>Hyphomicrobiales</taxon>
        <taxon>Methylobacteriaceae</taxon>
        <taxon>Enterovirga</taxon>
    </lineage>
</organism>
<comment type="similarity">
    <text evidence="2">Belongs to the UPF0382 family.</text>
</comment>
<dbReference type="EMBL" id="SNZR01000011">
    <property type="protein sequence ID" value="TDR93384.1"/>
    <property type="molecule type" value="Genomic_DNA"/>
</dbReference>
<dbReference type="Proteomes" id="UP000295122">
    <property type="component" value="Unassembled WGS sequence"/>
</dbReference>
<evidence type="ECO:0000256" key="5">
    <source>
        <dbReference type="ARBA" id="ARBA00023136"/>
    </source>
</evidence>
<comment type="caution">
    <text evidence="7">The sequence shown here is derived from an EMBL/GenBank/DDBJ whole genome shotgun (WGS) entry which is preliminary data.</text>
</comment>
<dbReference type="PANTHER" id="PTHR43461:SF1">
    <property type="entry name" value="TRANSMEMBRANE PROTEIN 256"/>
    <property type="match status" value="1"/>
</dbReference>
<dbReference type="AlphaFoldDB" id="A0A4R7C4G2"/>
<sequence>MTMLDRSLIVLGGIAGLTGVALAAMAAHVTGGGNLQTASQFLLVHAPAVLAAAILAGSGLVHGPIARAAGFAFVAGLILFCGDLSLRALYAVAPLPMAAPTGGMILMAGWLALAVAGLFGRR</sequence>
<keyword evidence="5 6" id="KW-0472">Membrane</keyword>
<evidence type="ECO:0000313" key="7">
    <source>
        <dbReference type="EMBL" id="TDR93384.1"/>
    </source>
</evidence>